<evidence type="ECO:0000256" key="1">
    <source>
        <dbReference type="SAM" id="SignalP"/>
    </source>
</evidence>
<feature type="domain" description="SGNH hydrolase-type esterase" evidence="2">
    <location>
        <begin position="40"/>
        <end position="188"/>
    </location>
</feature>
<comment type="caution">
    <text evidence="3">The sequence shown here is derived from an EMBL/GenBank/DDBJ whole genome shotgun (WGS) entry which is preliminary data.</text>
</comment>
<dbReference type="EMBL" id="JBHLTG010000007">
    <property type="protein sequence ID" value="MFC0681221.1"/>
    <property type="molecule type" value="Genomic_DNA"/>
</dbReference>
<dbReference type="InterPro" id="IPR013830">
    <property type="entry name" value="SGNH_hydro"/>
</dbReference>
<dbReference type="Proteomes" id="UP001589896">
    <property type="component" value="Unassembled WGS sequence"/>
</dbReference>
<keyword evidence="3" id="KW-0378">Hydrolase</keyword>
<dbReference type="PANTHER" id="PTHR30383:SF5">
    <property type="entry name" value="SGNH HYDROLASE-TYPE ESTERASE DOMAIN-CONTAINING PROTEIN"/>
    <property type="match status" value="1"/>
</dbReference>
<dbReference type="RefSeq" id="WP_386673636.1">
    <property type="nucleotide sequence ID" value="NZ_JBHLTG010000007.1"/>
</dbReference>
<dbReference type="PANTHER" id="PTHR30383">
    <property type="entry name" value="THIOESTERASE 1/PROTEASE 1/LYSOPHOSPHOLIPASE L1"/>
    <property type="match status" value="1"/>
</dbReference>
<dbReference type="Gene3D" id="3.40.50.1110">
    <property type="entry name" value="SGNH hydrolase"/>
    <property type="match status" value="1"/>
</dbReference>
<dbReference type="CDD" id="cd00229">
    <property type="entry name" value="SGNH_hydrolase"/>
    <property type="match status" value="1"/>
</dbReference>
<feature type="signal peptide" evidence="1">
    <location>
        <begin position="1"/>
        <end position="31"/>
    </location>
</feature>
<gene>
    <name evidence="3" type="ORF">ACFFGH_25610</name>
</gene>
<protein>
    <submittedName>
        <fullName evidence="3">SGNH/GDSL hydrolase family protein</fullName>
    </submittedName>
</protein>
<proteinExistence type="predicted"/>
<organism evidence="3 4">
    <name type="scientific">Lysobacter korlensis</name>
    <dbReference type="NCBI Taxonomy" id="553636"/>
    <lineage>
        <taxon>Bacteria</taxon>
        <taxon>Pseudomonadati</taxon>
        <taxon>Pseudomonadota</taxon>
        <taxon>Gammaproteobacteria</taxon>
        <taxon>Lysobacterales</taxon>
        <taxon>Lysobacteraceae</taxon>
        <taxon>Lysobacter</taxon>
    </lineage>
</organism>
<evidence type="ECO:0000313" key="3">
    <source>
        <dbReference type="EMBL" id="MFC0681221.1"/>
    </source>
</evidence>
<evidence type="ECO:0000313" key="4">
    <source>
        <dbReference type="Proteomes" id="UP001589896"/>
    </source>
</evidence>
<dbReference type="SUPFAM" id="SSF52266">
    <property type="entry name" value="SGNH hydrolase"/>
    <property type="match status" value="1"/>
</dbReference>
<sequence>MPKRVRSFAAAAALAAAFGVGILVAPPQADAADSTISFAFAGDSLTAVSTSWLHQLDDPALIRAGGYAKSGYTSAQVFEQIEPVTADVLVIMLGTNDVRLGVTPNTVASNLVKIVAKVGAPRVVVSYLPPSDVTNSNGIDRRSRAFQMNQYLAEFAARRGWMMVDPWSSYRLGTMAWAVGASADRVHPVRAVSGAVADRMELYMRQAVEGA</sequence>
<accession>A0ABV6RW66</accession>
<dbReference type="Pfam" id="PF13472">
    <property type="entry name" value="Lipase_GDSL_2"/>
    <property type="match status" value="1"/>
</dbReference>
<dbReference type="InterPro" id="IPR036514">
    <property type="entry name" value="SGNH_hydro_sf"/>
</dbReference>
<reference evidence="3 4" key="1">
    <citation type="submission" date="2024-09" db="EMBL/GenBank/DDBJ databases">
        <authorList>
            <person name="Sun Q."/>
            <person name="Mori K."/>
        </authorList>
    </citation>
    <scope>NUCLEOTIDE SEQUENCE [LARGE SCALE GENOMIC DNA]</scope>
    <source>
        <strain evidence="3 4">KCTC 23076</strain>
    </source>
</reference>
<feature type="chain" id="PRO_5046516022" evidence="1">
    <location>
        <begin position="32"/>
        <end position="211"/>
    </location>
</feature>
<keyword evidence="1" id="KW-0732">Signal</keyword>
<evidence type="ECO:0000259" key="2">
    <source>
        <dbReference type="Pfam" id="PF13472"/>
    </source>
</evidence>
<name>A0ABV6RW66_9GAMM</name>
<dbReference type="GO" id="GO:0016787">
    <property type="term" value="F:hydrolase activity"/>
    <property type="evidence" value="ECO:0007669"/>
    <property type="project" value="UniProtKB-KW"/>
</dbReference>
<dbReference type="InterPro" id="IPR051532">
    <property type="entry name" value="Ester_Hydrolysis_Enzymes"/>
</dbReference>
<keyword evidence="4" id="KW-1185">Reference proteome</keyword>